<accession>M9M8D6</accession>
<feature type="compositionally biased region" description="Polar residues" evidence="2">
    <location>
        <begin position="190"/>
        <end position="202"/>
    </location>
</feature>
<proteinExistence type="predicted"/>
<keyword evidence="3" id="KW-0347">Helicase</keyword>
<dbReference type="AlphaFoldDB" id="M9M8D6"/>
<keyword evidence="3" id="KW-0547">Nucleotide-binding</keyword>
<protein>
    <submittedName>
        <fullName evidence="3">RNA helicase</fullName>
    </submittedName>
</protein>
<dbReference type="RefSeq" id="WP_006287964.1">
    <property type="nucleotide sequence ID" value="NZ_BALG01000358.1"/>
</dbReference>
<keyword evidence="3" id="KW-0067">ATP-binding</keyword>
<dbReference type="EMBL" id="BALG01000358">
    <property type="protein sequence ID" value="GAC44178.1"/>
    <property type="molecule type" value="Genomic_DNA"/>
</dbReference>
<evidence type="ECO:0000313" key="3">
    <source>
        <dbReference type="EMBL" id="GAC44178.1"/>
    </source>
</evidence>
<keyword evidence="4" id="KW-1185">Reference proteome</keyword>
<reference evidence="3 4" key="1">
    <citation type="submission" date="2012-10" db="EMBL/GenBank/DDBJ databases">
        <title>Draft Genome Sequence of Paenibacillus popilliae ATCC 14706T.</title>
        <authorList>
            <person name="Iiyama K."/>
            <person name="Mori K."/>
            <person name="Mon H."/>
            <person name="Chieda Y."/>
            <person name="Lee J.M."/>
            <person name="Kusakabe T."/>
            <person name="Tashiro K."/>
            <person name="Asano S."/>
            <person name="Yasunaga-Aoki C."/>
            <person name="Shimizu S."/>
        </authorList>
    </citation>
    <scope>NUCLEOTIDE SEQUENCE [LARGE SCALE GENOMIC DNA]</scope>
    <source>
        <strain evidence="3 4">ATCC 14706</strain>
    </source>
</reference>
<dbReference type="GO" id="GO:0004386">
    <property type="term" value="F:helicase activity"/>
    <property type="evidence" value="ECO:0007669"/>
    <property type="project" value="UniProtKB-KW"/>
</dbReference>
<evidence type="ECO:0000313" key="4">
    <source>
        <dbReference type="Proteomes" id="UP000029453"/>
    </source>
</evidence>
<evidence type="ECO:0000256" key="2">
    <source>
        <dbReference type="SAM" id="MobiDB-lite"/>
    </source>
</evidence>
<evidence type="ECO:0000256" key="1">
    <source>
        <dbReference type="SAM" id="Coils"/>
    </source>
</evidence>
<gene>
    <name evidence="3" type="ORF">PPOP_3581</name>
</gene>
<dbReference type="Proteomes" id="UP000029453">
    <property type="component" value="Unassembled WGS sequence"/>
</dbReference>
<name>M9M8D6_PAEPP</name>
<feature type="coiled-coil region" evidence="1">
    <location>
        <begin position="108"/>
        <end position="135"/>
    </location>
</feature>
<sequence>LEAAAENVIQVKQAKENINGQRQALQHLFLPMVEMIEHNLFDRPGWQAQVLDTLKYVQFTVLAIDPIGSFVPIRPEEATTLVIKGISREAGILSRTATKLEAIKDSAVEAEETAVKQIREEIEKEEGAVEEREIQVCRPCGPGGRAKRSIECCEVEPQPGTSTSTEQPELDDNIPILTEEEIAEMEGREQPSQPGTSTSTEQPELDDNIPILTEEEIAEMEGREQPSQPGTSTSTEQLELDDNIPAPQTAEEILEFPTAEEILDFPTENSPLILDEDDWAKLIRVPLKDGETVLGEMFIRGNNCEIFITGITEADTSELPIIYGLEEADLFRTSSTMENHFFKYRNEEGTVLPVETVEIVPFNIPGPAVHRVGQKVAFRWSETQQHEEVPGNNIRVNKTVVGKVLSLGDQPDSFVQIGVPKSTTSEQLGEFPLNTFVRMDGEEQGIYKPVQYVCTNEIKPDERIDVNESTQETNIVVGKELSLQLRKLSIIGIIEHIGTVQGYPIVFLHVPVSPEHVQSVKQQLETAFQDQQYDVPMEWKGQLINAAPVIVRIGDEVIGGKVIDTDGHNNEWIEVTHWRSVSENTEHVKESIVGFLDQPEQVGSTLEMMLDLFSFNLQAKSLQKLIKKQVVPQQQLEKLHTKIKDIMANTLLPNITNDMLDAFVQNHSIYNYSPYQIDNIEENLTKQLLELVRKLISEQNESLQAQIRCKMDPVVKEVIRDIRDIYEENAHN</sequence>
<feature type="region of interest" description="Disordered" evidence="2">
    <location>
        <begin position="185"/>
        <end position="208"/>
    </location>
</feature>
<keyword evidence="1" id="KW-0175">Coiled coil</keyword>
<feature type="non-terminal residue" evidence="3">
    <location>
        <position position="1"/>
    </location>
</feature>
<organism evidence="3 4">
    <name type="scientific">Paenibacillus popilliae ATCC 14706</name>
    <dbReference type="NCBI Taxonomy" id="1212764"/>
    <lineage>
        <taxon>Bacteria</taxon>
        <taxon>Bacillati</taxon>
        <taxon>Bacillota</taxon>
        <taxon>Bacilli</taxon>
        <taxon>Bacillales</taxon>
        <taxon>Paenibacillaceae</taxon>
        <taxon>Paenibacillus</taxon>
    </lineage>
</organism>
<keyword evidence="3" id="KW-0378">Hydrolase</keyword>
<comment type="caution">
    <text evidence="3">The sequence shown here is derived from an EMBL/GenBank/DDBJ whole genome shotgun (WGS) entry which is preliminary data.</text>
</comment>